<sequence length="420" mass="48201">MNLCECFRCITCGTEIDCRIGMSNRDIQPFQFACPNCEERISFVFGQADAELQGAEKVEGFEAPFKGDKPFVDLHLDFPVYIGAYKIGMTTFLRVTQELGMGAYSHLNQRLHVLNYLHPVQRDLFSLITQYKRGDLDSFEKVCARIPGVSLTSRKKQDVLAALYSATSIMSSPFTIHEHNAEISDVAPKIYYWLLDNHREKTIEFIDSILSNGFLKNLHNDCLSLYPKLVSMDLAFRPAFFYDYADTEELGDIPAKMSTADFETCNNFYKDLAEVFSRQITLIAGINNLLKRGDCNQFESSLKQTRKGTRPSLESLDAFANVDLGNKIDFIDNSFYAIDLDAIDNKLRNAIAHYKYDYKESNQCITYYPSKEGMSREKYYEIQFMSFIRKSLLLFREVHSVNHIIKATLFLCVLVLKKDI</sequence>
<comment type="caution">
    <text evidence="1">The sequence shown here is derived from an EMBL/GenBank/DDBJ whole genome shotgun (WGS) entry which is preliminary data.</text>
</comment>
<dbReference type="Proteomes" id="UP000063434">
    <property type="component" value="Unassembled WGS sequence"/>
</dbReference>
<evidence type="ECO:0000313" key="1">
    <source>
        <dbReference type="EMBL" id="KWV70543.1"/>
    </source>
</evidence>
<evidence type="ECO:0000313" key="2">
    <source>
        <dbReference type="Proteomes" id="UP000063434"/>
    </source>
</evidence>
<dbReference type="AlphaFoldDB" id="A0A120FWV7"/>
<proteinExistence type="predicted"/>
<gene>
    <name evidence="1" type="ORF">PFL603g_05221</name>
</gene>
<dbReference type="EMBL" id="LCYC01000062">
    <property type="protein sequence ID" value="KWV70543.1"/>
    <property type="molecule type" value="Genomic_DNA"/>
</dbReference>
<name>A0A120FWV7_PSEFL</name>
<accession>A0A120FWV7</accession>
<dbReference type="PATRIC" id="fig|294.195.peg.5579"/>
<protein>
    <submittedName>
        <fullName evidence="1">Uncharacterized protein</fullName>
    </submittedName>
</protein>
<organism evidence="1 2">
    <name type="scientific">Pseudomonas fluorescens</name>
    <dbReference type="NCBI Taxonomy" id="294"/>
    <lineage>
        <taxon>Bacteria</taxon>
        <taxon>Pseudomonadati</taxon>
        <taxon>Pseudomonadota</taxon>
        <taxon>Gammaproteobacteria</taxon>
        <taxon>Pseudomonadales</taxon>
        <taxon>Pseudomonadaceae</taxon>
        <taxon>Pseudomonas</taxon>
    </lineage>
</organism>
<reference evidence="1 2" key="1">
    <citation type="submission" date="2015-05" db="EMBL/GenBank/DDBJ databases">
        <title>A genomic and transcriptomic approach to investigate the blue pigment phenotype in Pseudomonas fluorescens.</title>
        <authorList>
            <person name="Andreani N.A."/>
            <person name="Cardazzo B."/>
        </authorList>
    </citation>
    <scope>NUCLEOTIDE SEQUENCE [LARGE SCALE GENOMIC DNA]</scope>
    <source>
        <strain evidence="1 2">Ps_40</strain>
    </source>
</reference>